<keyword evidence="5 10" id="KW-0133">Cell shape</keyword>
<keyword evidence="8 10" id="KW-0131">Cell cycle</keyword>
<keyword evidence="9 10" id="KW-0961">Cell wall biogenesis/degradation</keyword>
<dbReference type="EC" id="3.2.1.52" evidence="10"/>
<evidence type="ECO:0000313" key="12">
    <source>
        <dbReference type="EMBL" id="GLR64708.1"/>
    </source>
</evidence>
<comment type="similarity">
    <text evidence="10">Belongs to the glycosyl hydrolase 3 family. NagZ subfamily.</text>
</comment>
<feature type="binding site" evidence="10">
    <location>
        <position position="61"/>
    </location>
    <ligand>
        <name>substrate</name>
    </ligand>
</feature>
<evidence type="ECO:0000256" key="8">
    <source>
        <dbReference type="ARBA" id="ARBA00023306"/>
    </source>
</evidence>
<dbReference type="NCBIfam" id="NF003740">
    <property type="entry name" value="PRK05337.1"/>
    <property type="match status" value="1"/>
</dbReference>
<dbReference type="HAMAP" id="MF_00364">
    <property type="entry name" value="NagZ"/>
    <property type="match status" value="1"/>
</dbReference>
<dbReference type="InterPro" id="IPR001764">
    <property type="entry name" value="Glyco_hydro_3_N"/>
</dbReference>
<feature type="site" description="Important for catalytic activity" evidence="10">
    <location>
        <position position="176"/>
    </location>
</feature>
<evidence type="ECO:0000256" key="5">
    <source>
        <dbReference type="ARBA" id="ARBA00022960"/>
    </source>
</evidence>
<dbReference type="Pfam" id="PF00933">
    <property type="entry name" value="Glyco_hydro_3"/>
    <property type="match status" value="1"/>
</dbReference>
<proteinExistence type="inferred from homology"/>
<dbReference type="InterPro" id="IPR036962">
    <property type="entry name" value="Glyco_hydro_3_N_sf"/>
</dbReference>
<evidence type="ECO:0000256" key="3">
    <source>
        <dbReference type="ARBA" id="ARBA00022618"/>
    </source>
</evidence>
<dbReference type="PANTHER" id="PTHR30480:SF13">
    <property type="entry name" value="BETA-HEXOSAMINIDASE"/>
    <property type="match status" value="1"/>
</dbReference>
<keyword evidence="7 10" id="KW-0326">Glycosidase</keyword>
<accession>A0ABQ6A027</accession>
<keyword evidence="2 10" id="KW-0963">Cytoplasm</keyword>
<feature type="binding site" evidence="10">
    <location>
        <position position="69"/>
    </location>
    <ligand>
        <name>substrate</name>
    </ligand>
</feature>
<organism evidence="12 13">
    <name type="scientific">Marinospirillum insulare</name>
    <dbReference type="NCBI Taxonomy" id="217169"/>
    <lineage>
        <taxon>Bacteria</taxon>
        <taxon>Pseudomonadati</taxon>
        <taxon>Pseudomonadota</taxon>
        <taxon>Gammaproteobacteria</taxon>
        <taxon>Oceanospirillales</taxon>
        <taxon>Oceanospirillaceae</taxon>
        <taxon>Marinospirillum</taxon>
    </lineage>
</organism>
<feature type="domain" description="Glycoside hydrolase family 3 N-terminal" evidence="11">
    <location>
        <begin position="15"/>
        <end position="290"/>
    </location>
</feature>
<sequence>MSKLMLDLQGLHLTPAEEQLLTRPLVGGVILFSRNIQDAAQVAALSAEIRSIRPDLLLAVDQEGGRVQRLKQGFTLLPAMRELGRLYELNQEAALTTARLLGQLMAAEVIEVGLDISFAPVLDIDYQTSEVIGDRAFASDIPSLIDLAQAFIQGMQQSGMAATAKHFPGHGYVTGDSHNCIPLDSRSLEDIQTSCLKPFVALAAQVQGIMPAHIIYTQVDTQPAGFSKVWLTKLRKELNFTGMIFSDDLAMEGASQAGSFPQRAAAALKAGCDQVLVCNNPKAALEVLDWLETQDFEPCNKIAALKAQPASSNNWLESPEALLARQLAEHLVAKDLQSVLHLLT</sequence>
<comment type="subcellular location">
    <subcellularLocation>
        <location evidence="10">Cytoplasm</location>
    </subcellularLocation>
</comment>
<dbReference type="Proteomes" id="UP001156682">
    <property type="component" value="Unassembled WGS sequence"/>
</dbReference>
<comment type="pathway">
    <text evidence="10">Cell wall biogenesis; peptidoglycan recycling.</text>
</comment>
<dbReference type="InterPro" id="IPR017853">
    <property type="entry name" value="GH"/>
</dbReference>
<dbReference type="SUPFAM" id="SSF51445">
    <property type="entry name" value="(Trans)glycosidases"/>
    <property type="match status" value="1"/>
</dbReference>
<evidence type="ECO:0000256" key="4">
    <source>
        <dbReference type="ARBA" id="ARBA00022801"/>
    </source>
</evidence>
<feature type="active site" description="Nucleophile" evidence="10">
    <location>
        <position position="247"/>
    </location>
</feature>
<keyword evidence="4 10" id="KW-0378">Hydrolase</keyword>
<evidence type="ECO:0000256" key="1">
    <source>
        <dbReference type="ARBA" id="ARBA00001231"/>
    </source>
</evidence>
<dbReference type="EMBL" id="BSOR01000037">
    <property type="protein sequence ID" value="GLR64708.1"/>
    <property type="molecule type" value="Genomic_DNA"/>
</dbReference>
<evidence type="ECO:0000259" key="11">
    <source>
        <dbReference type="Pfam" id="PF00933"/>
    </source>
</evidence>
<evidence type="ECO:0000256" key="9">
    <source>
        <dbReference type="ARBA" id="ARBA00023316"/>
    </source>
</evidence>
<comment type="caution">
    <text evidence="12">The sequence shown here is derived from an EMBL/GenBank/DDBJ whole genome shotgun (WGS) entry which is preliminary data.</text>
</comment>
<comment type="catalytic activity">
    <reaction evidence="1 10">
        <text>Hydrolysis of terminal non-reducing N-acetyl-D-hexosamine residues in N-acetyl-beta-D-hexosaminides.</text>
        <dbReference type="EC" id="3.2.1.52"/>
    </reaction>
</comment>
<dbReference type="InterPro" id="IPR050226">
    <property type="entry name" value="NagZ_Beta-hexosaminidase"/>
</dbReference>
<evidence type="ECO:0000313" key="13">
    <source>
        <dbReference type="Proteomes" id="UP001156682"/>
    </source>
</evidence>
<keyword evidence="3 10" id="KW-0132">Cell division</keyword>
<comment type="function">
    <text evidence="10">Plays a role in peptidoglycan recycling by cleaving the terminal beta-1,4-linked N-acetylglucosamine (GlcNAc) from peptide-linked peptidoglycan fragments, giving rise to free GlcNAc, anhydro-N-acetylmuramic acid and anhydro-N-acetylmuramic acid-linked peptides.</text>
</comment>
<evidence type="ECO:0000256" key="10">
    <source>
        <dbReference type="HAMAP-Rule" id="MF_00364"/>
    </source>
</evidence>
<keyword evidence="6 10" id="KW-0573">Peptidoglycan synthesis</keyword>
<feature type="binding site" evidence="10">
    <location>
        <position position="135"/>
    </location>
    <ligand>
        <name>substrate</name>
    </ligand>
</feature>
<dbReference type="RefSeq" id="WP_245597830.1">
    <property type="nucleotide sequence ID" value="NZ_BSOR01000037.1"/>
</dbReference>
<dbReference type="InterPro" id="IPR022956">
    <property type="entry name" value="Beta_hexosaminidase_bac"/>
</dbReference>
<gene>
    <name evidence="10 12" type="primary">nagZ</name>
    <name evidence="12" type="ORF">GCM10007878_21460</name>
</gene>
<feature type="binding site" evidence="10">
    <location>
        <begin position="165"/>
        <end position="166"/>
    </location>
    <ligand>
        <name>substrate</name>
    </ligand>
</feature>
<dbReference type="Gene3D" id="3.20.20.300">
    <property type="entry name" value="Glycoside hydrolase, family 3, N-terminal domain"/>
    <property type="match status" value="1"/>
</dbReference>
<evidence type="ECO:0000256" key="6">
    <source>
        <dbReference type="ARBA" id="ARBA00022984"/>
    </source>
</evidence>
<evidence type="ECO:0000256" key="2">
    <source>
        <dbReference type="ARBA" id="ARBA00022490"/>
    </source>
</evidence>
<keyword evidence="13" id="KW-1185">Reference proteome</keyword>
<dbReference type="PANTHER" id="PTHR30480">
    <property type="entry name" value="BETA-HEXOSAMINIDASE-RELATED"/>
    <property type="match status" value="1"/>
</dbReference>
<reference evidence="13" key="1">
    <citation type="journal article" date="2019" name="Int. J. Syst. Evol. Microbiol.">
        <title>The Global Catalogue of Microorganisms (GCM) 10K type strain sequencing project: providing services to taxonomists for standard genome sequencing and annotation.</title>
        <authorList>
            <consortium name="The Broad Institute Genomics Platform"/>
            <consortium name="The Broad Institute Genome Sequencing Center for Infectious Disease"/>
            <person name="Wu L."/>
            <person name="Ma J."/>
        </authorList>
    </citation>
    <scope>NUCLEOTIDE SEQUENCE [LARGE SCALE GENOMIC DNA]</scope>
    <source>
        <strain evidence="13">NBRC 100033</strain>
    </source>
</reference>
<protein>
    <recommendedName>
        <fullName evidence="10">Beta-hexosaminidase</fullName>
        <ecNumber evidence="10">3.2.1.52</ecNumber>
    </recommendedName>
    <alternativeName>
        <fullName evidence="10">Beta-N-acetylhexosaminidase</fullName>
    </alternativeName>
    <alternativeName>
        <fullName evidence="10">N-acetyl-beta-glucosaminidase</fullName>
    </alternativeName>
</protein>
<name>A0ABQ6A027_9GAMM</name>
<evidence type="ECO:0000256" key="7">
    <source>
        <dbReference type="ARBA" id="ARBA00023295"/>
    </source>
</evidence>
<feature type="active site" description="Proton donor/acceptor" evidence="10">
    <location>
        <position position="178"/>
    </location>
</feature>